<dbReference type="EMBL" id="AQFM01000041">
    <property type="protein sequence ID" value="EOR05469.1"/>
    <property type="molecule type" value="Genomic_DNA"/>
</dbReference>
<comment type="caution">
    <text evidence="2">The sequence shown here is derived from an EMBL/GenBank/DDBJ whole genome shotgun (WGS) entry which is preliminary data.</text>
</comment>
<dbReference type="InterPro" id="IPR013096">
    <property type="entry name" value="Cupin_2"/>
</dbReference>
<evidence type="ECO:0000313" key="2">
    <source>
        <dbReference type="EMBL" id="EOR05469.1"/>
    </source>
</evidence>
<feature type="domain" description="Cupin type-2" evidence="1">
    <location>
        <begin position="49"/>
        <end position="105"/>
    </location>
</feature>
<name>R9AT81_9GAMM</name>
<dbReference type="RefSeq" id="WP_016168099.1">
    <property type="nucleotide sequence ID" value="NZ_JHZG01000030.1"/>
</dbReference>
<dbReference type="Proteomes" id="UP000016201">
    <property type="component" value="Unassembled WGS sequence"/>
</dbReference>
<protein>
    <submittedName>
        <fullName evidence="2">Cupin 2 domain-containing protein</fullName>
    </submittedName>
</protein>
<evidence type="ECO:0000313" key="3">
    <source>
        <dbReference type="Proteomes" id="UP000016201"/>
    </source>
</evidence>
<dbReference type="AlphaFoldDB" id="R9AT81"/>
<dbReference type="PATRIC" id="fig|1120927.3.peg.2998"/>
<gene>
    <name evidence="2" type="ORF">I593_03079</name>
</gene>
<dbReference type="Gene3D" id="2.60.120.10">
    <property type="entry name" value="Jelly Rolls"/>
    <property type="match status" value="1"/>
</dbReference>
<accession>R9AT81</accession>
<sequence>MIINSANIFDSLPKDLSLEVFEEIIHTSAIRIERIISKGHSSPDTGWYDQDENEWVMVVEGKATLEFEDGSKRELSTGDYINIPAHVKHKVVQTDPNQITIWLAIFYKS</sequence>
<dbReference type="eggNOG" id="COG1917">
    <property type="taxonomic scope" value="Bacteria"/>
</dbReference>
<keyword evidence="3" id="KW-1185">Reference proteome</keyword>
<dbReference type="InterPro" id="IPR011051">
    <property type="entry name" value="RmlC_Cupin_sf"/>
</dbReference>
<dbReference type="InterPro" id="IPR014710">
    <property type="entry name" value="RmlC-like_jellyroll"/>
</dbReference>
<dbReference type="SUPFAM" id="SSF51182">
    <property type="entry name" value="RmlC-like cupins"/>
    <property type="match status" value="1"/>
</dbReference>
<organism evidence="2 3">
    <name type="scientific">Acinetobacter tandoii DSM 14970 = CIP 107469</name>
    <dbReference type="NCBI Taxonomy" id="1120927"/>
    <lineage>
        <taxon>Bacteria</taxon>
        <taxon>Pseudomonadati</taxon>
        <taxon>Pseudomonadota</taxon>
        <taxon>Gammaproteobacteria</taxon>
        <taxon>Moraxellales</taxon>
        <taxon>Moraxellaceae</taxon>
        <taxon>Acinetobacter</taxon>
    </lineage>
</organism>
<dbReference type="CDD" id="cd06981">
    <property type="entry name" value="cupin_reut_a1446"/>
    <property type="match status" value="1"/>
</dbReference>
<evidence type="ECO:0000259" key="1">
    <source>
        <dbReference type="Pfam" id="PF07883"/>
    </source>
</evidence>
<dbReference type="Pfam" id="PF07883">
    <property type="entry name" value="Cupin_2"/>
    <property type="match status" value="1"/>
</dbReference>
<proteinExistence type="predicted"/>
<reference evidence="2 3" key="1">
    <citation type="submission" date="2013-03" db="EMBL/GenBank/DDBJ databases">
        <title>The Genome Sequence of Acinetobacter tandoii CIP 107469.</title>
        <authorList>
            <consortium name="The Broad Institute Genome Sequencing Platform"/>
            <consortium name="The Broad Institute Genome Sequencing Center for Infectious Disease"/>
            <person name="Cerqueira G."/>
            <person name="Feldgarden M."/>
            <person name="Courvalin P."/>
            <person name="Perichon B."/>
            <person name="Grillot-Courvalin C."/>
            <person name="Clermont D."/>
            <person name="Rocha E."/>
            <person name="Yoon E.-J."/>
            <person name="Nemec A."/>
            <person name="Walker B."/>
            <person name="Young S.K."/>
            <person name="Zeng Q."/>
            <person name="Gargeya S."/>
            <person name="Fitzgerald M."/>
            <person name="Haas B."/>
            <person name="Abouelleil A."/>
            <person name="Alvarado L."/>
            <person name="Arachchi H.M."/>
            <person name="Berlin A.M."/>
            <person name="Chapman S.B."/>
            <person name="Dewar J."/>
            <person name="Goldberg J."/>
            <person name="Griggs A."/>
            <person name="Gujja S."/>
            <person name="Hansen M."/>
            <person name="Howarth C."/>
            <person name="Imamovic A."/>
            <person name="Larimer J."/>
            <person name="McCowan C."/>
            <person name="Murphy C."/>
            <person name="Neiman D."/>
            <person name="Pearson M."/>
            <person name="Priest M."/>
            <person name="Roberts A."/>
            <person name="Saif S."/>
            <person name="Shea T."/>
            <person name="Sisk P."/>
            <person name="Sykes S."/>
            <person name="Wortman J."/>
            <person name="Nusbaum C."/>
            <person name="Birren B."/>
        </authorList>
    </citation>
    <scope>NUCLEOTIDE SEQUENCE [LARGE SCALE GENOMIC DNA]</scope>
    <source>
        <strain evidence="2 3">CIP 107469</strain>
    </source>
</reference>